<feature type="transmembrane region" description="Helical" evidence="1">
    <location>
        <begin position="110"/>
        <end position="129"/>
    </location>
</feature>
<accession>A0A166HU10</accession>
<organism evidence="2 3">
    <name type="scientific">Athelia psychrophila</name>
    <dbReference type="NCBI Taxonomy" id="1759441"/>
    <lineage>
        <taxon>Eukaryota</taxon>
        <taxon>Fungi</taxon>
        <taxon>Dikarya</taxon>
        <taxon>Basidiomycota</taxon>
        <taxon>Agaricomycotina</taxon>
        <taxon>Agaricomycetes</taxon>
        <taxon>Agaricomycetidae</taxon>
        <taxon>Atheliales</taxon>
        <taxon>Atheliaceae</taxon>
        <taxon>Athelia</taxon>
    </lineage>
</organism>
<protein>
    <submittedName>
        <fullName evidence="2">Uncharacterized protein</fullName>
    </submittedName>
</protein>
<keyword evidence="1" id="KW-0812">Transmembrane</keyword>
<dbReference type="Proteomes" id="UP000076532">
    <property type="component" value="Unassembled WGS sequence"/>
</dbReference>
<evidence type="ECO:0000256" key="1">
    <source>
        <dbReference type="SAM" id="Phobius"/>
    </source>
</evidence>
<dbReference type="AlphaFoldDB" id="A0A166HU10"/>
<evidence type="ECO:0000313" key="3">
    <source>
        <dbReference type="Proteomes" id="UP000076532"/>
    </source>
</evidence>
<dbReference type="OrthoDB" id="3357029at2759"/>
<keyword evidence="3" id="KW-1185">Reference proteome</keyword>
<evidence type="ECO:0000313" key="2">
    <source>
        <dbReference type="EMBL" id="KZP19231.1"/>
    </source>
</evidence>
<sequence>MACNFTVYDIFLHYTNGSYTLVNKTTASGATAAYATYPLCNGPISMDDIDTTFPILPRLADVLVDMNPPAANFSAAFSPDVARLLMGFSAGVFQSVPAAQVMKNGIVARYSLIALAIYLGNTISMTIYGRSTWMRRG</sequence>
<dbReference type="EMBL" id="KV417565">
    <property type="protein sequence ID" value="KZP19231.1"/>
    <property type="molecule type" value="Genomic_DNA"/>
</dbReference>
<reference evidence="2 3" key="1">
    <citation type="journal article" date="2016" name="Mol. Biol. Evol.">
        <title>Comparative Genomics of Early-Diverging Mushroom-Forming Fungi Provides Insights into the Origins of Lignocellulose Decay Capabilities.</title>
        <authorList>
            <person name="Nagy L.G."/>
            <person name="Riley R."/>
            <person name="Tritt A."/>
            <person name="Adam C."/>
            <person name="Daum C."/>
            <person name="Floudas D."/>
            <person name="Sun H."/>
            <person name="Yadav J.S."/>
            <person name="Pangilinan J."/>
            <person name="Larsson K.H."/>
            <person name="Matsuura K."/>
            <person name="Barry K."/>
            <person name="Labutti K."/>
            <person name="Kuo R."/>
            <person name="Ohm R.A."/>
            <person name="Bhattacharya S.S."/>
            <person name="Shirouzu T."/>
            <person name="Yoshinaga Y."/>
            <person name="Martin F.M."/>
            <person name="Grigoriev I.V."/>
            <person name="Hibbett D.S."/>
        </authorList>
    </citation>
    <scope>NUCLEOTIDE SEQUENCE [LARGE SCALE GENOMIC DNA]</scope>
    <source>
        <strain evidence="2 3">CBS 109695</strain>
    </source>
</reference>
<name>A0A166HU10_9AGAM</name>
<keyword evidence="1" id="KW-1133">Transmembrane helix</keyword>
<keyword evidence="1" id="KW-0472">Membrane</keyword>
<gene>
    <name evidence="2" type="ORF">FIBSPDRAFT_955545</name>
</gene>
<proteinExistence type="predicted"/>